<dbReference type="PROSITE" id="PS51257">
    <property type="entry name" value="PROKAR_LIPOPROTEIN"/>
    <property type="match status" value="1"/>
</dbReference>
<dbReference type="Gene3D" id="1.25.40.390">
    <property type="match status" value="1"/>
</dbReference>
<evidence type="ECO:0000256" key="3">
    <source>
        <dbReference type="ARBA" id="ARBA00022729"/>
    </source>
</evidence>
<dbReference type="InterPro" id="IPR011990">
    <property type="entry name" value="TPR-like_helical_dom_sf"/>
</dbReference>
<dbReference type="RefSeq" id="WP_188765885.1">
    <property type="nucleotide sequence ID" value="NZ_BMKK01000003.1"/>
</dbReference>
<comment type="similarity">
    <text evidence="2">Belongs to the SusD family.</text>
</comment>
<dbReference type="Proteomes" id="UP000609064">
    <property type="component" value="Unassembled WGS sequence"/>
</dbReference>
<feature type="signal peptide" evidence="6">
    <location>
        <begin position="1"/>
        <end position="22"/>
    </location>
</feature>
<evidence type="ECO:0000256" key="4">
    <source>
        <dbReference type="ARBA" id="ARBA00023136"/>
    </source>
</evidence>
<evidence type="ECO:0000259" key="8">
    <source>
        <dbReference type="Pfam" id="PF14322"/>
    </source>
</evidence>
<feature type="domain" description="RagB/SusD" evidence="7">
    <location>
        <begin position="283"/>
        <end position="584"/>
    </location>
</feature>
<dbReference type="EMBL" id="BMKK01000003">
    <property type="protein sequence ID" value="GGD55539.1"/>
    <property type="molecule type" value="Genomic_DNA"/>
</dbReference>
<keyword evidence="10" id="KW-1185">Reference proteome</keyword>
<evidence type="ECO:0000256" key="1">
    <source>
        <dbReference type="ARBA" id="ARBA00004442"/>
    </source>
</evidence>
<proteinExistence type="inferred from homology"/>
<dbReference type="InterPro" id="IPR033985">
    <property type="entry name" value="SusD-like_N"/>
</dbReference>
<feature type="domain" description="SusD-like N-terminal" evidence="8">
    <location>
        <begin position="107"/>
        <end position="230"/>
    </location>
</feature>
<dbReference type="SUPFAM" id="SSF48452">
    <property type="entry name" value="TPR-like"/>
    <property type="match status" value="1"/>
</dbReference>
<name>A0A917DP25_9BACT</name>
<reference evidence="9" key="2">
    <citation type="submission" date="2020-09" db="EMBL/GenBank/DDBJ databases">
        <authorList>
            <person name="Sun Q."/>
            <person name="Zhou Y."/>
        </authorList>
    </citation>
    <scope>NUCLEOTIDE SEQUENCE</scope>
    <source>
        <strain evidence="9">CGMCC 1.15958</strain>
    </source>
</reference>
<evidence type="ECO:0000313" key="9">
    <source>
        <dbReference type="EMBL" id="GGD55539.1"/>
    </source>
</evidence>
<feature type="chain" id="PRO_5038077081" evidence="6">
    <location>
        <begin position="23"/>
        <end position="598"/>
    </location>
</feature>
<keyword evidence="3 6" id="KW-0732">Signal</keyword>
<dbReference type="GO" id="GO:0009279">
    <property type="term" value="C:cell outer membrane"/>
    <property type="evidence" value="ECO:0007669"/>
    <property type="project" value="UniProtKB-SubCell"/>
</dbReference>
<evidence type="ECO:0000313" key="10">
    <source>
        <dbReference type="Proteomes" id="UP000609064"/>
    </source>
</evidence>
<dbReference type="Pfam" id="PF07980">
    <property type="entry name" value="SusD_RagB"/>
    <property type="match status" value="1"/>
</dbReference>
<dbReference type="AlphaFoldDB" id="A0A917DP25"/>
<keyword evidence="5" id="KW-0998">Cell outer membrane</keyword>
<sequence length="598" mass="66430">MKNNNFLKVSLVTGIVFSLAVACSDNFLTRDPQAQYSPTALKTAKGVEGVLLGAYAMLDGQGLDGQAPWENDIQNWVFGGLTSDDAYKGTDAGDQPEESFLEKWDFQATNGHIKNKWRGLFKGVARANDAINTLKEVKDISAERKAQVLAEAKFLRALFHFEAKKMWKNIPYIDDATFNLNDLESTKVPVDPTAWAKIEKDFADAASVLPDKQAQVGRPTKWAAKAFQAKAMMYQGFDVATGAANTAKLTAAKALLEEIVNSGKFKLVESFRDNHDASTRNNQESIFEIQYASSSASGDAANAGVGLAHPYASPWGCCGFYQPSQNLVNAFKTDANGLPLLDTFNDSDVKNDQGLKLEDPFTPYVGNLDPRLDHTVGRRGILFIDYKIHNVDFIRDQTYAGPYSPKKHIPSKAFTGINGWGNLTSNNYRIMRYSMILLWLAECEVEIGSLDKARTLVNQIRTRAANPAGFVQKAIQGSTRDAYTLVFDSKGNPEPAANYVIKNYTAPWTDKTVARKAVRFETRLEFGMEGHRFFDLQRWGISADVLNKYNDVEATKRVYKKGARFVKGKNEFFPIPQEAIDRSEKDGRATLVQDAAYN</sequence>
<keyword evidence="4" id="KW-0472">Membrane</keyword>
<evidence type="ECO:0000256" key="2">
    <source>
        <dbReference type="ARBA" id="ARBA00006275"/>
    </source>
</evidence>
<evidence type="ECO:0000259" key="7">
    <source>
        <dbReference type="Pfam" id="PF07980"/>
    </source>
</evidence>
<evidence type="ECO:0000256" key="5">
    <source>
        <dbReference type="ARBA" id="ARBA00023237"/>
    </source>
</evidence>
<evidence type="ECO:0000256" key="6">
    <source>
        <dbReference type="SAM" id="SignalP"/>
    </source>
</evidence>
<gene>
    <name evidence="9" type="ORF">GCM10011514_19610</name>
</gene>
<reference evidence="9" key="1">
    <citation type="journal article" date="2014" name="Int. J. Syst. Evol. Microbiol.">
        <title>Complete genome sequence of Corynebacterium casei LMG S-19264T (=DSM 44701T), isolated from a smear-ripened cheese.</title>
        <authorList>
            <consortium name="US DOE Joint Genome Institute (JGI-PGF)"/>
            <person name="Walter F."/>
            <person name="Albersmeier A."/>
            <person name="Kalinowski J."/>
            <person name="Ruckert C."/>
        </authorList>
    </citation>
    <scope>NUCLEOTIDE SEQUENCE</scope>
    <source>
        <strain evidence="9">CGMCC 1.15958</strain>
    </source>
</reference>
<protein>
    <submittedName>
        <fullName evidence="9">Glycan metabolism protein RagB</fullName>
    </submittedName>
</protein>
<accession>A0A917DP25</accession>
<dbReference type="Pfam" id="PF14322">
    <property type="entry name" value="SusD-like_3"/>
    <property type="match status" value="1"/>
</dbReference>
<comment type="caution">
    <text evidence="9">The sequence shown here is derived from an EMBL/GenBank/DDBJ whole genome shotgun (WGS) entry which is preliminary data.</text>
</comment>
<comment type="subcellular location">
    <subcellularLocation>
        <location evidence="1">Cell outer membrane</location>
    </subcellularLocation>
</comment>
<organism evidence="9 10">
    <name type="scientific">Emticicia aquatilis</name>
    <dbReference type="NCBI Taxonomy" id="1537369"/>
    <lineage>
        <taxon>Bacteria</taxon>
        <taxon>Pseudomonadati</taxon>
        <taxon>Bacteroidota</taxon>
        <taxon>Cytophagia</taxon>
        <taxon>Cytophagales</taxon>
        <taxon>Leadbetterellaceae</taxon>
        <taxon>Emticicia</taxon>
    </lineage>
</organism>
<dbReference type="InterPro" id="IPR012944">
    <property type="entry name" value="SusD_RagB_dom"/>
</dbReference>